<organism evidence="1 2">
    <name type="scientific">Flavobacterium swingsii</name>
    <dbReference type="NCBI Taxonomy" id="498292"/>
    <lineage>
        <taxon>Bacteria</taxon>
        <taxon>Pseudomonadati</taxon>
        <taxon>Bacteroidota</taxon>
        <taxon>Flavobacteriia</taxon>
        <taxon>Flavobacteriales</taxon>
        <taxon>Flavobacteriaceae</taxon>
        <taxon>Flavobacterium</taxon>
    </lineage>
</organism>
<evidence type="ECO:0008006" key="3">
    <source>
        <dbReference type="Google" id="ProtNLM"/>
    </source>
</evidence>
<dbReference type="STRING" id="498292.SAMN05660845_1537"/>
<dbReference type="RefSeq" id="WP_091475716.1">
    <property type="nucleotide sequence ID" value="NZ_FOJT01000004.1"/>
</dbReference>
<accession>A0A1I0Y670</accession>
<dbReference type="PROSITE" id="PS51257">
    <property type="entry name" value="PROKAR_LIPOPROTEIN"/>
    <property type="match status" value="1"/>
</dbReference>
<protein>
    <recommendedName>
        <fullName evidence="3">Ig-like domain-containing protein</fullName>
    </recommendedName>
</protein>
<sequence>MKKVLLVSLSLGAILFSSCQKEEPVRCILPEISSSTNSPVIQTGTIVLEAPVSEDTAVTYKWTGPNGFESNLANPTISNVTSAMAGEYKVKMIKGICETPESSNIVEVIPAVVSCTPNNNTLAFTRSSLTGMTFNSVYTSTSGGSFEIRAGASNGDLTIEFASASTPLPGYYDLSNDCPTSFLSDNEVCVSIVYSGYFCRANSGKILVTNVGGKLSAVFCDVLFTNSDLPFDMTAMSKVTQP</sequence>
<gene>
    <name evidence="1" type="ORF">SAMN05660845_1537</name>
</gene>
<evidence type="ECO:0000313" key="2">
    <source>
        <dbReference type="Proteomes" id="UP000199604"/>
    </source>
</evidence>
<dbReference type="Proteomes" id="UP000199604">
    <property type="component" value="Unassembled WGS sequence"/>
</dbReference>
<dbReference type="Gene3D" id="2.60.40.10">
    <property type="entry name" value="Immunoglobulins"/>
    <property type="match status" value="1"/>
</dbReference>
<dbReference type="EMBL" id="FOJT01000004">
    <property type="protein sequence ID" value="SFB08885.1"/>
    <property type="molecule type" value="Genomic_DNA"/>
</dbReference>
<reference evidence="2" key="1">
    <citation type="submission" date="2016-10" db="EMBL/GenBank/DDBJ databases">
        <authorList>
            <person name="Varghese N."/>
            <person name="Submissions S."/>
        </authorList>
    </citation>
    <scope>NUCLEOTIDE SEQUENCE [LARGE SCALE GENOMIC DNA]</scope>
    <source>
        <strain evidence="2">DSM 21789</strain>
    </source>
</reference>
<dbReference type="InterPro" id="IPR013783">
    <property type="entry name" value="Ig-like_fold"/>
</dbReference>
<dbReference type="AlphaFoldDB" id="A0A1I0Y670"/>
<dbReference type="OrthoDB" id="601690at2"/>
<name>A0A1I0Y670_9FLAO</name>
<evidence type="ECO:0000313" key="1">
    <source>
        <dbReference type="EMBL" id="SFB08885.1"/>
    </source>
</evidence>
<proteinExistence type="predicted"/>
<keyword evidence="2" id="KW-1185">Reference proteome</keyword>